<dbReference type="Gene3D" id="1.10.630.10">
    <property type="entry name" value="Cytochrome P450"/>
    <property type="match status" value="1"/>
</dbReference>
<keyword evidence="1" id="KW-0349">Heme</keyword>
<keyword evidence="3" id="KW-1185">Reference proteome</keyword>
<dbReference type="Pfam" id="PF00067">
    <property type="entry name" value="p450"/>
    <property type="match status" value="1"/>
</dbReference>
<dbReference type="InterPro" id="IPR002401">
    <property type="entry name" value="Cyt_P450_E_grp-I"/>
</dbReference>
<dbReference type="PANTHER" id="PTHR47951:SF7">
    <property type="entry name" value="FLAVONOID 3',5'-HYDROXYLASE-LIKE ISOFORM X1"/>
    <property type="match status" value="1"/>
</dbReference>
<reference evidence="2 3" key="1">
    <citation type="submission" date="2024-03" db="EMBL/GenBank/DDBJ databases">
        <authorList>
            <person name="Gkanogiannis A."/>
            <person name="Becerra Lopez-Lavalle L."/>
        </authorList>
    </citation>
    <scope>NUCLEOTIDE SEQUENCE [LARGE SCALE GENOMIC DNA]</scope>
</reference>
<accession>A0ABP0XSB0</accession>
<name>A0ABP0XSB0_9ROSI</name>
<dbReference type="EMBL" id="OZ021744">
    <property type="protein sequence ID" value="CAK9311058.1"/>
    <property type="molecule type" value="Genomic_DNA"/>
</dbReference>
<evidence type="ECO:0000256" key="1">
    <source>
        <dbReference type="RuleBase" id="RU000461"/>
    </source>
</evidence>
<dbReference type="InterPro" id="IPR017972">
    <property type="entry name" value="Cyt_P450_CS"/>
</dbReference>
<dbReference type="Proteomes" id="UP001642487">
    <property type="component" value="Chromosome 10"/>
</dbReference>
<dbReference type="InterPro" id="IPR001128">
    <property type="entry name" value="Cyt_P450"/>
</dbReference>
<keyword evidence="1" id="KW-0408">Iron</keyword>
<dbReference type="PANTHER" id="PTHR47951">
    <property type="entry name" value="OS08G0547900 PROTEIN"/>
    <property type="match status" value="1"/>
</dbReference>
<evidence type="ECO:0000313" key="2">
    <source>
        <dbReference type="EMBL" id="CAK9311058.1"/>
    </source>
</evidence>
<gene>
    <name evidence="2" type="ORF">CITCOLO1_LOCUS2706</name>
</gene>
<dbReference type="InterPro" id="IPR036396">
    <property type="entry name" value="Cyt_P450_sf"/>
</dbReference>
<keyword evidence="1" id="KW-0560">Oxidoreductase</keyword>
<keyword evidence="1" id="KW-0479">Metal-binding</keyword>
<evidence type="ECO:0000313" key="3">
    <source>
        <dbReference type="Proteomes" id="UP001642487"/>
    </source>
</evidence>
<dbReference type="PRINTS" id="PR00385">
    <property type="entry name" value="P450"/>
</dbReference>
<proteinExistence type="inferred from homology"/>
<organism evidence="2 3">
    <name type="scientific">Citrullus colocynthis</name>
    <name type="common">colocynth</name>
    <dbReference type="NCBI Taxonomy" id="252529"/>
    <lineage>
        <taxon>Eukaryota</taxon>
        <taxon>Viridiplantae</taxon>
        <taxon>Streptophyta</taxon>
        <taxon>Embryophyta</taxon>
        <taxon>Tracheophyta</taxon>
        <taxon>Spermatophyta</taxon>
        <taxon>Magnoliopsida</taxon>
        <taxon>eudicotyledons</taxon>
        <taxon>Gunneridae</taxon>
        <taxon>Pentapetalae</taxon>
        <taxon>rosids</taxon>
        <taxon>fabids</taxon>
        <taxon>Cucurbitales</taxon>
        <taxon>Cucurbitaceae</taxon>
        <taxon>Benincaseae</taxon>
        <taxon>Citrullus</taxon>
    </lineage>
</organism>
<sequence length="375" mass="42087">MLSKSNLDESYPLRRQEVRKVIKGVLESAGTPIDIGKLGFFAAAKSVMAMTWGGSGGMIGVDGAELEDKFREVVDEMMVLIASPNLSDLFPVLGRFDLQGIARKMKKVMNVCDEILNSAIEEQRKMGGNGVERRGFLQFLLKVRDGEDRSESITDNQLKALLMDIIIGGTDSTSTTIEWAITELIQQPNIMMKVMEELTKVVGLNQMVEEFHLSKLFYLDAVIKEKLRLHPPLTLLVPRKSTQTSILGGYTIPKGSTIYFNMWAIQRDPKVWDNPLNFMPERFLNESNGEVYDFTGNSIEFCPFGSGKKLCAGIPLAERLLVLILASLLHAFEWELLEGSKLDLEEKFGIVTKKFNPLVAILMPRISNLELYNIM</sequence>
<comment type="similarity">
    <text evidence="1">Belongs to the cytochrome P450 family.</text>
</comment>
<evidence type="ECO:0008006" key="4">
    <source>
        <dbReference type="Google" id="ProtNLM"/>
    </source>
</evidence>
<keyword evidence="1" id="KW-0503">Monooxygenase</keyword>
<dbReference type="PROSITE" id="PS00086">
    <property type="entry name" value="CYTOCHROME_P450"/>
    <property type="match status" value="1"/>
</dbReference>
<dbReference type="SUPFAM" id="SSF48264">
    <property type="entry name" value="Cytochrome P450"/>
    <property type="match status" value="1"/>
</dbReference>
<protein>
    <recommendedName>
        <fullName evidence="4">Cytochrome P450</fullName>
    </recommendedName>
</protein>
<dbReference type="PRINTS" id="PR00463">
    <property type="entry name" value="EP450I"/>
</dbReference>